<keyword evidence="1" id="KW-0472">Membrane</keyword>
<dbReference type="EMBL" id="CP108085">
    <property type="protein sequence ID" value="WUP74258.1"/>
    <property type="molecule type" value="Genomic_DNA"/>
</dbReference>
<evidence type="ECO:0000313" key="2">
    <source>
        <dbReference type="EMBL" id="WUP74258.1"/>
    </source>
</evidence>
<proteinExistence type="predicted"/>
<keyword evidence="1" id="KW-0812">Transmembrane</keyword>
<keyword evidence="1" id="KW-1133">Transmembrane helix</keyword>
<accession>A0ABZ1SPX5</accession>
<feature type="transmembrane region" description="Helical" evidence="1">
    <location>
        <begin position="39"/>
        <end position="64"/>
    </location>
</feature>
<name>A0ABZ1SPX5_9ACTN</name>
<dbReference type="Gene3D" id="2.120.10.30">
    <property type="entry name" value="TolB, C-terminal domain"/>
    <property type="match status" value="1"/>
</dbReference>
<evidence type="ECO:0008006" key="4">
    <source>
        <dbReference type="Google" id="ProtNLM"/>
    </source>
</evidence>
<evidence type="ECO:0000256" key="1">
    <source>
        <dbReference type="SAM" id="Phobius"/>
    </source>
</evidence>
<dbReference type="SUPFAM" id="SSF82171">
    <property type="entry name" value="DPP6 N-terminal domain-like"/>
    <property type="match status" value="1"/>
</dbReference>
<keyword evidence="3" id="KW-1185">Reference proteome</keyword>
<gene>
    <name evidence="2" type="ORF">OG913_33600</name>
</gene>
<dbReference type="RefSeq" id="WP_142650752.1">
    <property type="nucleotide sequence ID" value="NZ_CP108085.1"/>
</dbReference>
<organism evidence="2 3">
    <name type="scientific">Microbispora hainanensis</name>
    <dbReference type="NCBI Taxonomy" id="568844"/>
    <lineage>
        <taxon>Bacteria</taxon>
        <taxon>Bacillati</taxon>
        <taxon>Actinomycetota</taxon>
        <taxon>Actinomycetes</taxon>
        <taxon>Streptosporangiales</taxon>
        <taxon>Streptosporangiaceae</taxon>
        <taxon>Microbispora</taxon>
    </lineage>
</organism>
<reference evidence="2" key="1">
    <citation type="submission" date="2022-10" db="EMBL/GenBank/DDBJ databases">
        <title>The complete genomes of actinobacterial strains from the NBC collection.</title>
        <authorList>
            <person name="Joergensen T.S."/>
            <person name="Alvarez Arevalo M."/>
            <person name="Sterndorff E.B."/>
            <person name="Faurdal D."/>
            <person name="Vuksanovic O."/>
            <person name="Mourched A.-S."/>
            <person name="Charusanti P."/>
            <person name="Shaw S."/>
            <person name="Blin K."/>
            <person name="Weber T."/>
        </authorList>
    </citation>
    <scope>NUCLEOTIDE SEQUENCE</scope>
    <source>
        <strain evidence="2">NBC_00254</strain>
    </source>
</reference>
<sequence>MTPRILKETLSEWSREVHVPADLADRALRRRSRLRLTRFAGVVACAAVVAAVALLVPLVVVPLLDRAPVSQVGGPPVVVPVQPYRETPPAQDVLADTENSPPKRMIAAGRVALSAYYTWRRRTVDGREALDLTWYLLDQVTESYEKTEWGWVEVAPGLRWAAVLEKDLPVRRIGIFDMETRRVRAWVPVDHPVGGVAWSPDGTRLVATAYDESPDLDMRSAEERRCPAPVAATPGDPRLLPPFQAVSTSRTGFYIVDVATATAGDFHAVDPCRTDNSNVRRDFRWSDDGTLIREASNIWKRPDAFYDLDGRPHDAPAGYVVTESKAGVSPDGTLLAGPDGMPTEITELSTGKVVGRQEVLQLLAWADDRRLVALGCADTCGSEFHNGLVLVGVDGGSRVQLSVYRQNAQEPGTWQPVLTPR</sequence>
<dbReference type="Proteomes" id="UP001432011">
    <property type="component" value="Chromosome"/>
</dbReference>
<evidence type="ECO:0000313" key="3">
    <source>
        <dbReference type="Proteomes" id="UP001432011"/>
    </source>
</evidence>
<protein>
    <recommendedName>
        <fullName evidence="4">WD40 repeat domain-containing protein</fullName>
    </recommendedName>
</protein>
<dbReference type="InterPro" id="IPR011042">
    <property type="entry name" value="6-blade_b-propeller_TolB-like"/>
</dbReference>